<dbReference type="AlphaFoldDB" id="A0A0D1MHS8"/>
<dbReference type="InterPro" id="IPR011006">
    <property type="entry name" value="CheY-like_superfamily"/>
</dbReference>
<accession>A0A0D1MHS8</accession>
<dbReference type="InterPro" id="IPR039420">
    <property type="entry name" value="WalR-like"/>
</dbReference>
<gene>
    <name evidence="6" type="ORF">SR41_11170</name>
</gene>
<dbReference type="InterPro" id="IPR001867">
    <property type="entry name" value="OmpR/PhoB-type_DNA-bd"/>
</dbReference>
<dbReference type="EMBL" id="JXTP01000053">
    <property type="protein sequence ID" value="KIU27146.1"/>
    <property type="molecule type" value="Genomic_DNA"/>
</dbReference>
<evidence type="ECO:0000256" key="3">
    <source>
        <dbReference type="ARBA" id="ARBA00023015"/>
    </source>
</evidence>
<dbReference type="SUPFAM" id="SSF52172">
    <property type="entry name" value="CheY-like"/>
    <property type="match status" value="1"/>
</dbReference>
<dbReference type="GO" id="GO:0005829">
    <property type="term" value="C:cytosol"/>
    <property type="evidence" value="ECO:0007669"/>
    <property type="project" value="TreeGrafter"/>
</dbReference>
<dbReference type="InterPro" id="IPR036388">
    <property type="entry name" value="WH-like_DNA-bd_sf"/>
</dbReference>
<keyword evidence="4" id="KW-0238">DNA-binding</keyword>
<dbReference type="OrthoDB" id="9802426at2"/>
<keyword evidence="3" id="KW-0805">Transcription regulation</keyword>
<dbReference type="GO" id="GO:0000976">
    <property type="term" value="F:transcription cis-regulatory region binding"/>
    <property type="evidence" value="ECO:0007669"/>
    <property type="project" value="TreeGrafter"/>
</dbReference>
<dbReference type="RefSeq" id="WP_017977685.1">
    <property type="nucleotide sequence ID" value="NZ_CP023705.1"/>
</dbReference>
<dbReference type="PROSITE" id="PS51755">
    <property type="entry name" value="OMPR_PHOB"/>
    <property type="match status" value="1"/>
</dbReference>
<comment type="caution">
    <text evidence="6">The sequence shown here is derived from an EMBL/GenBank/DDBJ whole genome shotgun (WGS) entry which is preliminary data.</text>
</comment>
<reference evidence="6 7" key="1">
    <citation type="submission" date="2015-01" db="EMBL/GenBank/DDBJ databases">
        <title>Genome of Sphingomonas taxi strain 30a.</title>
        <authorList>
            <person name="Eevers N."/>
            <person name="Van Hamme J."/>
            <person name="Bottos E."/>
            <person name="Weyens N."/>
            <person name="Vangronsveld J."/>
        </authorList>
    </citation>
    <scope>NUCLEOTIDE SEQUENCE [LARGE SCALE GENOMIC DNA]</scope>
    <source>
        <strain evidence="6 7">30a</strain>
    </source>
</reference>
<dbReference type="Proteomes" id="UP000033203">
    <property type="component" value="Unassembled WGS sequence"/>
</dbReference>
<dbReference type="SMART" id="SM00448">
    <property type="entry name" value="REC"/>
    <property type="match status" value="1"/>
</dbReference>
<evidence type="ECO:0000256" key="1">
    <source>
        <dbReference type="ARBA" id="ARBA00022553"/>
    </source>
</evidence>
<keyword evidence="1" id="KW-0597">Phosphoprotein</keyword>
<evidence type="ECO:0000313" key="7">
    <source>
        <dbReference type="Proteomes" id="UP000033203"/>
    </source>
</evidence>
<dbReference type="PANTHER" id="PTHR48111:SF1">
    <property type="entry name" value="TWO-COMPONENT RESPONSE REGULATOR ORR33"/>
    <property type="match status" value="1"/>
</dbReference>
<dbReference type="SMART" id="SM00862">
    <property type="entry name" value="Trans_reg_C"/>
    <property type="match status" value="1"/>
</dbReference>
<dbReference type="GO" id="GO:0032993">
    <property type="term" value="C:protein-DNA complex"/>
    <property type="evidence" value="ECO:0007669"/>
    <property type="project" value="TreeGrafter"/>
</dbReference>
<dbReference type="InterPro" id="IPR016032">
    <property type="entry name" value="Sig_transdc_resp-reg_C-effctor"/>
</dbReference>
<dbReference type="Gene3D" id="1.10.10.10">
    <property type="entry name" value="Winged helix-like DNA-binding domain superfamily/Winged helix DNA-binding domain"/>
    <property type="match status" value="1"/>
</dbReference>
<sequence>MKILLVDDDPVLADSLADELTGFGHALSTASDGRAALAAIDQDAFDAVVLDRMMPRVDGIALLERLRGDARSVPVIMLSARGQSDDKISGLAAGADDYVVKPVEAAELHARLQAVVRGRQWTREASDTLRAGDIVVSPSRFRAWRDEKPLDLAKLELKLLAELVRNADTVLTRAMLIERVWGYDFEPDTNLVDVYIRRLRQKLTAHGGDDPIQTMRGVGYLLRS</sequence>
<dbReference type="SUPFAM" id="SSF46894">
    <property type="entry name" value="C-terminal effector domain of the bipartite response regulators"/>
    <property type="match status" value="1"/>
</dbReference>
<keyword evidence="5" id="KW-0804">Transcription</keyword>
<dbReference type="GO" id="GO:0006355">
    <property type="term" value="P:regulation of DNA-templated transcription"/>
    <property type="evidence" value="ECO:0007669"/>
    <property type="project" value="InterPro"/>
</dbReference>
<evidence type="ECO:0000256" key="4">
    <source>
        <dbReference type="ARBA" id="ARBA00023125"/>
    </source>
</evidence>
<evidence type="ECO:0000256" key="2">
    <source>
        <dbReference type="ARBA" id="ARBA00023012"/>
    </source>
</evidence>
<dbReference type="InterPro" id="IPR001789">
    <property type="entry name" value="Sig_transdc_resp-reg_receiver"/>
</dbReference>
<dbReference type="PANTHER" id="PTHR48111">
    <property type="entry name" value="REGULATOR OF RPOS"/>
    <property type="match status" value="1"/>
</dbReference>
<name>A0A0D1MHS8_9SPHN</name>
<organism evidence="6 7">
    <name type="scientific">Sphingomonas melonis</name>
    <dbReference type="NCBI Taxonomy" id="152682"/>
    <lineage>
        <taxon>Bacteria</taxon>
        <taxon>Pseudomonadati</taxon>
        <taxon>Pseudomonadota</taxon>
        <taxon>Alphaproteobacteria</taxon>
        <taxon>Sphingomonadales</taxon>
        <taxon>Sphingomonadaceae</taxon>
        <taxon>Sphingomonas</taxon>
    </lineage>
</organism>
<evidence type="ECO:0000313" key="6">
    <source>
        <dbReference type="EMBL" id="KIU27146.1"/>
    </source>
</evidence>
<dbReference type="Pfam" id="PF00072">
    <property type="entry name" value="Response_reg"/>
    <property type="match status" value="1"/>
</dbReference>
<dbReference type="GO" id="GO:0000156">
    <property type="term" value="F:phosphorelay response regulator activity"/>
    <property type="evidence" value="ECO:0007669"/>
    <property type="project" value="TreeGrafter"/>
</dbReference>
<dbReference type="Gene3D" id="3.40.50.2300">
    <property type="match status" value="1"/>
</dbReference>
<keyword evidence="2" id="KW-0902">Two-component regulatory system</keyword>
<dbReference type="PROSITE" id="PS50110">
    <property type="entry name" value="RESPONSE_REGULATORY"/>
    <property type="match status" value="1"/>
</dbReference>
<proteinExistence type="predicted"/>
<dbReference type="CDD" id="cd00383">
    <property type="entry name" value="trans_reg_C"/>
    <property type="match status" value="1"/>
</dbReference>
<dbReference type="Pfam" id="PF00486">
    <property type="entry name" value="Trans_reg_C"/>
    <property type="match status" value="1"/>
</dbReference>
<protein>
    <submittedName>
        <fullName evidence="6">XRE family transcriptional regulator</fullName>
    </submittedName>
</protein>
<dbReference type="FunFam" id="1.10.10.10:FF:000005">
    <property type="entry name" value="Two-component system response regulator"/>
    <property type="match status" value="1"/>
</dbReference>
<evidence type="ECO:0000256" key="5">
    <source>
        <dbReference type="ARBA" id="ARBA00023163"/>
    </source>
</evidence>
<dbReference type="GeneID" id="93796476"/>
<dbReference type="PATRIC" id="fig|1549858.7.peg.2729"/>
<dbReference type="CDD" id="cd17574">
    <property type="entry name" value="REC_OmpR"/>
    <property type="match status" value="1"/>
</dbReference>